<dbReference type="InterPro" id="IPR054613">
    <property type="entry name" value="Peptidase_S78_dom"/>
</dbReference>
<dbReference type="GO" id="GO:0006508">
    <property type="term" value="P:proteolysis"/>
    <property type="evidence" value="ECO:0007669"/>
    <property type="project" value="UniProtKB-KW"/>
</dbReference>
<evidence type="ECO:0000256" key="1">
    <source>
        <dbReference type="ARBA" id="ARBA00022612"/>
    </source>
</evidence>
<keyword evidence="2" id="KW-0645">Protease</keyword>
<feature type="domain" description="Prohead serine protease" evidence="5">
    <location>
        <begin position="165"/>
        <end position="290"/>
    </location>
</feature>
<protein>
    <recommendedName>
        <fullName evidence="5">Prohead serine protease domain-containing protein</fullName>
    </recommendedName>
</protein>
<evidence type="ECO:0000313" key="6">
    <source>
        <dbReference type="EMBL" id="RRQ19913.1"/>
    </source>
</evidence>
<evidence type="ECO:0000259" key="5">
    <source>
        <dbReference type="Pfam" id="PF04586"/>
    </source>
</evidence>
<accession>A0A426QDV3</accession>
<name>A0A426QDV3_9GAMM</name>
<dbReference type="Pfam" id="PF04586">
    <property type="entry name" value="Peptidase_S78"/>
    <property type="match status" value="1"/>
</dbReference>
<evidence type="ECO:0000313" key="7">
    <source>
        <dbReference type="Proteomes" id="UP000287798"/>
    </source>
</evidence>
<gene>
    <name evidence="6" type="ORF">D6C00_14200</name>
</gene>
<organism evidence="6 7">
    <name type="scientific">Thiohalobacter thiocyanaticus</name>
    <dbReference type="NCBI Taxonomy" id="585455"/>
    <lineage>
        <taxon>Bacteria</taxon>
        <taxon>Pseudomonadati</taxon>
        <taxon>Pseudomonadota</taxon>
        <taxon>Gammaproteobacteria</taxon>
        <taxon>Thiohalobacterales</taxon>
        <taxon>Thiohalobacteraceae</taxon>
        <taxon>Thiohalobacter</taxon>
    </lineage>
</organism>
<dbReference type="AlphaFoldDB" id="A0A426QDV3"/>
<feature type="compositionally biased region" description="Basic and acidic residues" evidence="4">
    <location>
        <begin position="332"/>
        <end position="342"/>
    </location>
</feature>
<evidence type="ECO:0000256" key="2">
    <source>
        <dbReference type="ARBA" id="ARBA00022670"/>
    </source>
</evidence>
<keyword evidence="7" id="KW-1185">Reference proteome</keyword>
<sequence>MRTLKSPTALRSKRPLTRLWHSPRHLPMPVSWSMTSSTPGFSSTSLSWPCWVGLAVGMTRTHTSIPCCRMPSARGLSLRRTTPDRSSTALMTISRKDTTSPLWPPALAASERLKLPEAARSSRKKSSTAPMMRQWPKAGADPMQIAGLIPFHTLTESPQPFRGRSMREVLARGCFRNHLNGRTIPLTVDHNDARELGNTRCGLTVWESPEGLRFRLDSTTTARHPTIITAIRRGDITGASFRFLALDYEERRHHGLGEDVRTILEAELREITLMLTKRPAYNASRVTVEPSSQRRHFTMYHDPITARQRATSEGASVALRTAPQWVRDRIEAQDKADADKARRVPHSVSHQHNRNRLRIAEATC</sequence>
<comment type="caution">
    <text evidence="6">The sequence shown here is derived from an EMBL/GenBank/DDBJ whole genome shotgun (WGS) entry which is preliminary data.</text>
</comment>
<evidence type="ECO:0000256" key="4">
    <source>
        <dbReference type="SAM" id="MobiDB-lite"/>
    </source>
</evidence>
<keyword evidence="1" id="KW-1188">Viral release from host cell</keyword>
<evidence type="ECO:0000256" key="3">
    <source>
        <dbReference type="ARBA" id="ARBA00022801"/>
    </source>
</evidence>
<feature type="region of interest" description="Disordered" evidence="4">
    <location>
        <begin position="332"/>
        <end position="355"/>
    </location>
</feature>
<dbReference type="EMBL" id="QZMU01000002">
    <property type="protein sequence ID" value="RRQ19913.1"/>
    <property type="molecule type" value="Genomic_DNA"/>
</dbReference>
<dbReference type="Proteomes" id="UP000287798">
    <property type="component" value="Unassembled WGS sequence"/>
</dbReference>
<reference evidence="6 7" key="1">
    <citation type="journal article" date="2010" name="Int. J. Syst. Evol. Microbiol.">
        <title>Thiohalobacter thiocyanaticus gen. nov., sp. nov., a moderately halophilic, sulfur-oxidizing gammaproteobacterium from hypersaline lakes, that utilizes thiocyanate.</title>
        <authorList>
            <person name="Sorokin D.Y."/>
            <person name="Kovaleva O.L."/>
            <person name="Tourova T.P."/>
            <person name="Muyzer G."/>
        </authorList>
    </citation>
    <scope>NUCLEOTIDE SEQUENCE [LARGE SCALE GENOMIC DNA]</scope>
    <source>
        <strain evidence="6 7">Hrh1</strain>
    </source>
</reference>
<proteinExistence type="predicted"/>
<keyword evidence="3" id="KW-0378">Hydrolase</keyword>
<dbReference type="GO" id="GO:0008233">
    <property type="term" value="F:peptidase activity"/>
    <property type="evidence" value="ECO:0007669"/>
    <property type="project" value="UniProtKB-KW"/>
</dbReference>
<feature type="compositionally biased region" description="Basic residues" evidence="4">
    <location>
        <begin position="343"/>
        <end position="355"/>
    </location>
</feature>